<dbReference type="InterPro" id="IPR011993">
    <property type="entry name" value="PH-like_dom_sf"/>
</dbReference>
<dbReference type="Proteomes" id="UP000814243">
    <property type="component" value="Unassembled WGS sequence"/>
</dbReference>
<dbReference type="SUPFAM" id="SSF50729">
    <property type="entry name" value="PH domain-like"/>
    <property type="match status" value="1"/>
</dbReference>
<keyword evidence="1" id="KW-0862">Zinc</keyword>
<sequence length="130" mass="14601">MPGQVGYSEQNTDYTLYLVAGDHTERLQWIHTIRSGESVKAWWVTVCTVSGRRSRYHPGAWSARRWSCCDAERRSAPGCAVADLWTLIESDLDLLAPPQDNRLSNDVALGHCKRKASVEDGVIAKRVNCR</sequence>
<name>A0A922MA09_SPOEX</name>
<protein>
    <recommendedName>
        <fullName evidence="4">PH domain-containing protein</fullName>
    </recommendedName>
</protein>
<evidence type="ECO:0000256" key="1">
    <source>
        <dbReference type="PROSITE-ProRule" id="PRU00432"/>
    </source>
</evidence>
<dbReference type="EMBL" id="JACEFF010000691">
    <property type="protein sequence ID" value="KAH9632768.1"/>
    <property type="molecule type" value="Genomic_DNA"/>
</dbReference>
<dbReference type="GO" id="GO:0035556">
    <property type="term" value="P:intracellular signal transduction"/>
    <property type="evidence" value="ECO:0007669"/>
    <property type="project" value="InterPro"/>
</dbReference>
<dbReference type="GO" id="GO:0008270">
    <property type="term" value="F:zinc ion binding"/>
    <property type="evidence" value="ECO:0007669"/>
    <property type="project" value="UniProtKB-KW"/>
</dbReference>
<gene>
    <name evidence="2" type="ORF">HF086_012103</name>
</gene>
<keyword evidence="1" id="KW-0479">Metal-binding</keyword>
<evidence type="ECO:0008006" key="4">
    <source>
        <dbReference type="Google" id="ProtNLM"/>
    </source>
</evidence>
<reference evidence="2" key="1">
    <citation type="journal article" date="2021" name="G3 (Bethesda)">
        <title>Genome and transcriptome analysis of the beet armyworm Spodoptera exigua reveals targets for pest control. .</title>
        <authorList>
            <person name="Simon S."/>
            <person name="Breeschoten T."/>
            <person name="Jansen H.J."/>
            <person name="Dirks R.P."/>
            <person name="Schranz M.E."/>
            <person name="Ros V.I.D."/>
        </authorList>
    </citation>
    <scope>NUCLEOTIDE SEQUENCE</scope>
    <source>
        <strain evidence="2">TB_SE_WUR_2020</strain>
    </source>
</reference>
<comment type="caution">
    <text evidence="2">The sequence shown here is derived from an EMBL/GenBank/DDBJ whole genome shotgun (WGS) entry which is preliminary data.</text>
</comment>
<dbReference type="AlphaFoldDB" id="A0A922MA09"/>
<evidence type="ECO:0000313" key="3">
    <source>
        <dbReference type="Proteomes" id="UP000814243"/>
    </source>
</evidence>
<evidence type="ECO:0000313" key="2">
    <source>
        <dbReference type="EMBL" id="KAH9632768.1"/>
    </source>
</evidence>
<dbReference type="Pfam" id="PF00779">
    <property type="entry name" value="BTK"/>
    <property type="match status" value="1"/>
</dbReference>
<dbReference type="Gene3D" id="2.30.29.30">
    <property type="entry name" value="Pleckstrin-homology domain (PH domain)/Phosphotyrosine-binding domain (PTB)"/>
    <property type="match status" value="1"/>
</dbReference>
<keyword evidence="1" id="KW-0863">Zinc-finger</keyword>
<accession>A0A922MA09</accession>
<dbReference type="PROSITE" id="PS51113">
    <property type="entry name" value="ZF_BTK"/>
    <property type="match status" value="1"/>
</dbReference>
<proteinExistence type="predicted"/>
<dbReference type="InterPro" id="IPR001562">
    <property type="entry name" value="Znf_Btk_motif"/>
</dbReference>
<organism evidence="2 3">
    <name type="scientific">Spodoptera exigua</name>
    <name type="common">Beet armyworm</name>
    <name type="synonym">Noctua fulgens</name>
    <dbReference type="NCBI Taxonomy" id="7107"/>
    <lineage>
        <taxon>Eukaryota</taxon>
        <taxon>Metazoa</taxon>
        <taxon>Ecdysozoa</taxon>
        <taxon>Arthropoda</taxon>
        <taxon>Hexapoda</taxon>
        <taxon>Insecta</taxon>
        <taxon>Pterygota</taxon>
        <taxon>Neoptera</taxon>
        <taxon>Endopterygota</taxon>
        <taxon>Lepidoptera</taxon>
        <taxon>Glossata</taxon>
        <taxon>Ditrysia</taxon>
        <taxon>Noctuoidea</taxon>
        <taxon>Noctuidae</taxon>
        <taxon>Amphipyrinae</taxon>
        <taxon>Spodoptera</taxon>
    </lineage>
</organism>